<organism>
    <name type="scientific">Moniliophthora roreri (strain MCA 2997)</name>
    <name type="common">Cocoa frosty pod rot fungus</name>
    <name type="synonym">Crinipellis roreri</name>
    <dbReference type="NCBI Taxonomy" id="1381753"/>
    <lineage>
        <taxon>Eukaryota</taxon>
        <taxon>Fungi</taxon>
        <taxon>Dikarya</taxon>
        <taxon>Basidiomycota</taxon>
        <taxon>Agaricomycotina</taxon>
        <taxon>Agaricomycetes</taxon>
        <taxon>Agaricomycetidae</taxon>
        <taxon>Agaricales</taxon>
        <taxon>Marasmiineae</taxon>
        <taxon>Marasmiaceae</taxon>
        <taxon>Moniliophthora</taxon>
    </lineage>
</organism>
<evidence type="ECO:0000256" key="1">
    <source>
        <dbReference type="SAM" id="Phobius"/>
    </source>
</evidence>
<reference evidence="2" key="2">
    <citation type="journal article" date="2012" name="Fungal Biol.">
        <title>The mitochondrial genome of Moniliophthora roreri, the frosty pod rot pathogen of cacao.</title>
        <authorList>
            <person name="Costa G.G.L."/>
            <person name="Cabrera O.G."/>
            <person name="Tiburcio R.A."/>
            <person name="Medrano F.J."/>
            <person name="Carazzolle M.F."/>
            <person name="Thomazella D.P.T."/>
            <person name="Schuster S.C."/>
            <person name="Carlson J.E."/>
            <person name="Guiltinan M.J."/>
            <person name="Bailey B.A."/>
            <person name="Mieczkowski P."/>
            <person name="Pereira G.A.G."/>
            <person name="Meinhardt L.W."/>
        </authorList>
    </citation>
    <scope>NUCLEOTIDE SEQUENCE [LARGE SCALE GENOMIC DNA]</scope>
    <source>
        <strain>MCA 2997</strain>
        <plasmid>Plasmid pMR1</plasmid>
        <plasmid>Mitochondrial</plasmid>
        <plasmid evidence="2">pMR1</plasmid>
    </source>
</reference>
<dbReference type="Proteomes" id="UP000017559">
    <property type="component" value="Plasmid pMR1, Mitochondrial"/>
</dbReference>
<keyword evidence="1" id="KW-0472">Membrane</keyword>
<keyword evidence="1" id="KW-0812">Transmembrane</keyword>
<geneLocation type="mitochondrion" evidence="2"/>
<protein>
    <submittedName>
        <fullName evidence="2">Orf1</fullName>
    </submittedName>
</protein>
<dbReference type="AlphaFoldDB" id="F2WVN2"/>
<evidence type="ECO:0000313" key="3">
    <source>
        <dbReference type="Proteomes" id="UP000017559"/>
    </source>
</evidence>
<evidence type="ECO:0000313" key="2">
    <source>
        <dbReference type="EMBL" id="ADO51612.1"/>
    </source>
</evidence>
<reference evidence="2" key="1">
    <citation type="submission" date="2010-09" db="EMBL/GenBank/DDBJ databases">
        <authorList>
            <person name="Garcia O."/>
            <person name="Costa G.G.L."/>
            <person name="Tiburcio R.A."/>
            <person name="Medrano F.J."/>
            <person name="Carazzolle M.F."/>
            <person name="Thomazella D.T."/>
            <person name="Schuster S.C."/>
            <person name="Carlson J.E."/>
            <person name="Guiltinan M.J."/>
            <person name="Bailey B.A."/>
            <person name="Mieckowski P."/>
            <person name="Pereira G.A.G."/>
            <person name="Meinhardt L.W."/>
        </authorList>
    </citation>
    <scope>NUCLEOTIDE SEQUENCE</scope>
    <source>
        <plasmid evidence="2">pMR1</plasmid>
    </source>
</reference>
<keyword evidence="2" id="KW-0496">Mitochondrion</keyword>
<sequence length="118" mass="13761">MKDLNLIIELLKSFGIEVNSSNENIVMYAVCVFAFSVLILLSVVNLLIYFSILLGLENENIKSKLNEWMNLKYGWVLAKIINLYKKSRLIFIFFEIGIFFFNISMLLWSSYKIITGFI</sequence>
<geneLocation type="plasmid" evidence="2 3">
    <name>pMR1</name>
</geneLocation>
<accession>F2WVN2</accession>
<keyword evidence="3" id="KW-1185">Reference proteome</keyword>
<feature type="transmembrane region" description="Helical" evidence="1">
    <location>
        <begin position="25"/>
        <end position="56"/>
    </location>
</feature>
<feature type="transmembrane region" description="Helical" evidence="1">
    <location>
        <begin position="89"/>
        <end position="111"/>
    </location>
</feature>
<dbReference type="EMBL" id="HQ259116">
    <property type="protein sequence ID" value="ADO51612.1"/>
    <property type="molecule type" value="Genomic_DNA"/>
</dbReference>
<name>F2WVN2_MONRO</name>
<keyword evidence="2" id="KW-0614">Plasmid</keyword>
<proteinExistence type="predicted"/>
<keyword evidence="1" id="KW-1133">Transmembrane helix</keyword>